<accession>A0A2T2X8S5</accession>
<evidence type="ECO:0000313" key="2">
    <source>
        <dbReference type="Proteomes" id="UP000242699"/>
    </source>
</evidence>
<sequence length="359" mass="39754">MAARLGKKFGIMGILVALVAAGSIVRHHLYRVKVWNFSSKPVGLWTVPFGSWANQLTRVKGLDGDIYGPLAFVVRNGQPAIADTYGHRIVVNIHPWRTVATEGLLPEDLVGTARTFFFADNRTLAIYRVSTGNPRKIIQFSQSPGYTEVIWHLATDGNTLVVEGVKLGQGQCETWLRQYSGTGQLLHTLNLVRSGHHLPMKSPSSHPITVPVRSFTVSPSRQLVVEVAGNEKYQRVFQVYNADNRVVRQAELIAPEAIVHSQLLGVNRMGWIYAGINLAKQGEALVAVLRPGRRTIFRKVHSVPVASAVYGAVSPNGSLYLLQSTTKEYRIVKWALMASEHWSWNGRIVGTSAIPFLKF</sequence>
<reference evidence="1 2" key="1">
    <citation type="journal article" date="2014" name="BMC Genomics">
        <title>Comparison of environmental and isolate Sulfobacillus genomes reveals diverse carbon, sulfur, nitrogen, and hydrogen metabolisms.</title>
        <authorList>
            <person name="Justice N.B."/>
            <person name="Norman A."/>
            <person name="Brown C.T."/>
            <person name="Singh A."/>
            <person name="Thomas B.C."/>
            <person name="Banfield J.F."/>
        </authorList>
    </citation>
    <scope>NUCLEOTIDE SEQUENCE [LARGE SCALE GENOMIC DNA]</scope>
    <source>
        <strain evidence="1">AMDSBA1</strain>
    </source>
</reference>
<dbReference type="AlphaFoldDB" id="A0A2T2X8S5"/>
<dbReference type="Proteomes" id="UP000242699">
    <property type="component" value="Unassembled WGS sequence"/>
</dbReference>
<name>A0A2T2X8S5_9FIRM</name>
<dbReference type="EMBL" id="PXYT01000006">
    <property type="protein sequence ID" value="PSR30913.1"/>
    <property type="molecule type" value="Genomic_DNA"/>
</dbReference>
<comment type="caution">
    <text evidence="1">The sequence shown here is derived from an EMBL/GenBank/DDBJ whole genome shotgun (WGS) entry which is preliminary data.</text>
</comment>
<gene>
    <name evidence="1" type="ORF">C7B43_04480</name>
</gene>
<organism evidence="1 2">
    <name type="scientific">Sulfobacillus benefaciens</name>
    <dbReference type="NCBI Taxonomy" id="453960"/>
    <lineage>
        <taxon>Bacteria</taxon>
        <taxon>Bacillati</taxon>
        <taxon>Bacillota</taxon>
        <taxon>Clostridia</taxon>
        <taxon>Eubacteriales</taxon>
        <taxon>Clostridiales Family XVII. Incertae Sedis</taxon>
        <taxon>Sulfobacillus</taxon>
    </lineage>
</organism>
<dbReference type="SUPFAM" id="SSF75011">
    <property type="entry name" value="3-carboxy-cis,cis-mucoante lactonizing enzyme"/>
    <property type="match status" value="1"/>
</dbReference>
<evidence type="ECO:0000313" key="1">
    <source>
        <dbReference type="EMBL" id="PSR30913.1"/>
    </source>
</evidence>
<protein>
    <submittedName>
        <fullName evidence="1">Uncharacterized protein</fullName>
    </submittedName>
</protein>
<proteinExistence type="predicted"/>